<evidence type="ECO:0000313" key="7">
    <source>
        <dbReference type="EMBL" id="UXD86481.1"/>
    </source>
</evidence>
<dbReference type="PANTHER" id="PTHR21392">
    <property type="entry name" value="TRNA-URIDINE AMINOCARBOXYPROPYLTRANSFERASE 2"/>
    <property type="match status" value="1"/>
</dbReference>
<organism evidence="7 8">
    <name type="scientific">Thalassolituus hydrocarboniclasticus</name>
    <dbReference type="NCBI Taxonomy" id="2742796"/>
    <lineage>
        <taxon>Bacteria</taxon>
        <taxon>Pseudomonadati</taxon>
        <taxon>Pseudomonadota</taxon>
        <taxon>Gammaproteobacteria</taxon>
        <taxon>Oceanospirillales</taxon>
        <taxon>Oceanospirillaceae</taxon>
        <taxon>Thalassolituus</taxon>
    </lineage>
</organism>
<evidence type="ECO:0000256" key="2">
    <source>
        <dbReference type="ARBA" id="ARBA00022679"/>
    </source>
</evidence>
<evidence type="ECO:0000259" key="6">
    <source>
        <dbReference type="SMART" id="SM01144"/>
    </source>
</evidence>
<dbReference type="InterPro" id="IPR005636">
    <property type="entry name" value="DTW"/>
</dbReference>
<keyword evidence="3" id="KW-0949">S-adenosyl-L-methionine</keyword>
<keyword evidence="2" id="KW-0808">Transferase</keyword>
<evidence type="ECO:0000313" key="8">
    <source>
        <dbReference type="Proteomes" id="UP001065322"/>
    </source>
</evidence>
<evidence type="ECO:0000256" key="3">
    <source>
        <dbReference type="ARBA" id="ARBA00022691"/>
    </source>
</evidence>
<comment type="similarity">
    <text evidence="5">Belongs to the TDD superfamily. DTWD2 family.</text>
</comment>
<keyword evidence="4" id="KW-0819">tRNA processing</keyword>
<name>A0ABY6A638_9GAMM</name>
<reference evidence="8" key="1">
    <citation type="submission" date="2020-06" db="EMBL/GenBank/DDBJ databases">
        <title>Thalassolituus marinus alknpb1M-1, a hydrocarbon-degrading bacterium isolated from the deep-sea overlying water using an in-situ strategy from the South China Sea basin.</title>
        <authorList>
            <person name="Dong C."/>
            <person name="Chen Y."/>
            <person name="Shao Z."/>
        </authorList>
    </citation>
    <scope>NUCLEOTIDE SEQUENCE [LARGE SCALE GENOMIC DNA]</scope>
    <source>
        <strain evidence="8">alknpb1M-1</strain>
    </source>
</reference>
<dbReference type="Proteomes" id="UP001065322">
    <property type="component" value="Chromosome"/>
</dbReference>
<gene>
    <name evidence="7" type="ORF">HUF19_03035</name>
</gene>
<sequence>MSVCLCPYIHRLSSPVELIIWQDPTEARHPLSTAPFLHKSIAGSRLLVADSLQPQDICAADEQNTTALLYPFTHKPALTENARTNVRRLLVLDGTWRKVRRLLHLNPWLNDLPHIALTPQQPSGYAIRASQQRGGLSTIEAGVSALQWLDPSQDYQPVLRVLNRMVEIQQGFGHKG</sequence>
<accession>A0ABY6A638</accession>
<evidence type="ECO:0000256" key="1">
    <source>
        <dbReference type="ARBA" id="ARBA00012386"/>
    </source>
</evidence>
<dbReference type="InterPro" id="IPR039262">
    <property type="entry name" value="DTWD2/TAPT"/>
</dbReference>
<dbReference type="SMART" id="SM01144">
    <property type="entry name" value="DTW"/>
    <property type="match status" value="1"/>
</dbReference>
<dbReference type="EMBL" id="CP054475">
    <property type="protein sequence ID" value="UXD86481.1"/>
    <property type="molecule type" value="Genomic_DNA"/>
</dbReference>
<dbReference type="EC" id="2.5.1.25" evidence="1"/>
<dbReference type="PANTHER" id="PTHR21392:SF0">
    <property type="entry name" value="TRNA-URIDINE AMINOCARBOXYPROPYLTRANSFERASE 2"/>
    <property type="match status" value="1"/>
</dbReference>
<protein>
    <recommendedName>
        <fullName evidence="1">tRNA-uridine aminocarboxypropyltransferase</fullName>
        <ecNumber evidence="1">2.5.1.25</ecNumber>
    </recommendedName>
</protein>
<dbReference type="Pfam" id="PF03942">
    <property type="entry name" value="DTW"/>
    <property type="match status" value="1"/>
</dbReference>
<evidence type="ECO:0000256" key="5">
    <source>
        <dbReference type="ARBA" id="ARBA00034489"/>
    </source>
</evidence>
<evidence type="ECO:0000256" key="4">
    <source>
        <dbReference type="ARBA" id="ARBA00022694"/>
    </source>
</evidence>
<keyword evidence="8" id="KW-1185">Reference proteome</keyword>
<feature type="domain" description="DTW" evidence="6">
    <location>
        <begin position="2"/>
        <end position="174"/>
    </location>
</feature>
<proteinExistence type="inferred from homology"/>